<dbReference type="EMBL" id="CP028942">
    <property type="protein sequence ID" value="QKM65257.1"/>
    <property type="molecule type" value="Genomic_DNA"/>
</dbReference>
<dbReference type="SMART" id="SM00100">
    <property type="entry name" value="cNMP"/>
    <property type="match status" value="1"/>
</dbReference>
<dbReference type="InterPro" id="IPR018490">
    <property type="entry name" value="cNMP-bd_dom_sf"/>
</dbReference>
<feature type="transmembrane region" description="Helical" evidence="5">
    <location>
        <begin position="14"/>
        <end position="32"/>
    </location>
</feature>
<dbReference type="InterPro" id="IPR014710">
    <property type="entry name" value="RmlC-like_jellyroll"/>
</dbReference>
<dbReference type="GO" id="GO:0005886">
    <property type="term" value="C:plasma membrane"/>
    <property type="evidence" value="ECO:0007669"/>
    <property type="project" value="UniProtKB-SubCell"/>
</dbReference>
<dbReference type="Pfam" id="PF00027">
    <property type="entry name" value="cNMP_binding"/>
    <property type="match status" value="1"/>
</dbReference>
<dbReference type="InterPro" id="IPR023408">
    <property type="entry name" value="MscS_beta-dom_sf"/>
</dbReference>
<dbReference type="Pfam" id="PF00924">
    <property type="entry name" value="MS_channel_2nd"/>
    <property type="match status" value="1"/>
</dbReference>
<keyword evidence="5" id="KW-0407">Ion channel</keyword>
<feature type="transmembrane region" description="Helical" evidence="5">
    <location>
        <begin position="118"/>
        <end position="138"/>
    </location>
</feature>
<dbReference type="SUPFAM" id="SSF51206">
    <property type="entry name" value="cAMP-binding domain-like"/>
    <property type="match status" value="1"/>
</dbReference>
<dbReference type="PANTHER" id="PTHR30221:SF1">
    <property type="entry name" value="SMALL-CONDUCTANCE MECHANOSENSITIVE CHANNEL"/>
    <property type="match status" value="1"/>
</dbReference>
<keyword evidence="5" id="KW-0997">Cell inner membrane</keyword>
<keyword evidence="8" id="KW-1185">Reference proteome</keyword>
<keyword evidence="5" id="KW-0406">Ion transport</keyword>
<dbReference type="AlphaFoldDB" id="A0A6M9Q1W2"/>
<dbReference type="InterPro" id="IPR045275">
    <property type="entry name" value="MscS_archaea/bacteria_type"/>
</dbReference>
<evidence type="ECO:0000256" key="3">
    <source>
        <dbReference type="ARBA" id="ARBA00022989"/>
    </source>
</evidence>
<evidence type="ECO:0000313" key="7">
    <source>
        <dbReference type="EMBL" id="QKM65257.1"/>
    </source>
</evidence>
<keyword evidence="3 5" id="KW-1133">Transmembrane helix</keyword>
<accession>A0A6M9Q1W2</accession>
<feature type="transmembrane region" description="Helical" evidence="5">
    <location>
        <begin position="52"/>
        <end position="70"/>
    </location>
</feature>
<dbReference type="PROSITE" id="PS50042">
    <property type="entry name" value="CNMP_BINDING_3"/>
    <property type="match status" value="1"/>
</dbReference>
<dbReference type="Gene3D" id="1.10.287.1260">
    <property type="match status" value="1"/>
</dbReference>
<proteinExistence type="inferred from homology"/>
<name>A0A6M9Q1W2_9BURK</name>
<keyword evidence="5" id="KW-1003">Cell membrane</keyword>
<dbReference type="RefSeq" id="WP_173956295.1">
    <property type="nucleotide sequence ID" value="NZ_CP028942.1"/>
</dbReference>
<keyword evidence="5" id="KW-0813">Transport</keyword>
<dbReference type="PANTHER" id="PTHR30221">
    <property type="entry name" value="SMALL-CONDUCTANCE MECHANOSENSITIVE CHANNEL"/>
    <property type="match status" value="1"/>
</dbReference>
<comment type="similarity">
    <text evidence="5">Belongs to the MscS (TC 1.A.23) family.</text>
</comment>
<dbReference type="Gene3D" id="2.30.30.60">
    <property type="match status" value="1"/>
</dbReference>
<dbReference type="Gene3D" id="2.60.120.10">
    <property type="entry name" value="Jelly Rolls"/>
    <property type="match status" value="1"/>
</dbReference>
<keyword evidence="4 5" id="KW-0472">Membrane</keyword>
<gene>
    <name evidence="7" type="ORF">DCO17_08440</name>
</gene>
<sequence>MSTNPKLKSTAQQLALPLIVSVAVLSVFYFGGDAYQAFGIAAVDSTKKFLKYVLGIVAFVAVGLLLNRIVRLIVFEGIILSATGFVVPKLLSQITSLLIFIITVAACANIVFDQDLTVLWAASGVAGLVLGMALKELLQDVFAGIALNIDRSVAIGDFVQIHKAGDDKIVGQLLEISWRSTQIEDTNGEVISFPNSKFSSFTITNFSASKASGRSVSITIDGRVPTARAMRILQSATIDALTEVMGQYGSLPKIGIKAIKNDGVEYLINFESEYQHIAEATWKIQQAVILHLAKAGLKPAGHKTGEDPIADASFAAPDNARLSALISAAPIFRNVSAEDLALLVQHVRLRNIQADKVVVQTGEVGSEMYLVLEGLLYTSGGRAVAHRPSLPSILRPGDLFDAFATLLGNVHTTTVKTRTPSLICEISIAGLQELFNSNPEALNQVAKNLMEQDSKSGMIWDEERFMAMTAQMHHLFPPATVSSRSLQ</sequence>
<comment type="subunit">
    <text evidence="5">Homoheptamer.</text>
</comment>
<evidence type="ECO:0000259" key="6">
    <source>
        <dbReference type="PROSITE" id="PS50042"/>
    </source>
</evidence>
<feature type="domain" description="Cyclic nucleotide-binding" evidence="6">
    <location>
        <begin position="331"/>
        <end position="452"/>
    </location>
</feature>
<dbReference type="SUPFAM" id="SSF50182">
    <property type="entry name" value="Sm-like ribonucleoproteins"/>
    <property type="match status" value="1"/>
</dbReference>
<comment type="subcellular location">
    <subcellularLocation>
        <location evidence="5">Cell inner membrane</location>
        <topology evidence="5">Multi-pass membrane protein</topology>
    </subcellularLocation>
    <subcellularLocation>
        <location evidence="1">Membrane</location>
    </subcellularLocation>
</comment>
<evidence type="ECO:0000256" key="5">
    <source>
        <dbReference type="RuleBase" id="RU369025"/>
    </source>
</evidence>
<organism evidence="7 8">
    <name type="scientific">Polynucleobacter tropicus</name>
    <dbReference type="NCBI Taxonomy" id="1743174"/>
    <lineage>
        <taxon>Bacteria</taxon>
        <taxon>Pseudomonadati</taxon>
        <taxon>Pseudomonadota</taxon>
        <taxon>Betaproteobacteria</taxon>
        <taxon>Burkholderiales</taxon>
        <taxon>Burkholderiaceae</taxon>
        <taxon>Polynucleobacter</taxon>
    </lineage>
</organism>
<dbReference type="Proteomes" id="UP000503312">
    <property type="component" value="Chromosome"/>
</dbReference>
<dbReference type="CDD" id="cd00038">
    <property type="entry name" value="CAP_ED"/>
    <property type="match status" value="1"/>
</dbReference>
<reference evidence="7 8" key="1">
    <citation type="submission" date="2018-04" db="EMBL/GenBank/DDBJ databases">
        <title>Polynucleobacter sp. UH21B genome.</title>
        <authorList>
            <person name="Hahn M.W."/>
        </authorList>
    </citation>
    <scope>NUCLEOTIDE SEQUENCE [LARGE SCALE GENOMIC DNA]</scope>
    <source>
        <strain evidence="7 8">MWH-UH21B</strain>
    </source>
</reference>
<dbReference type="InterPro" id="IPR006685">
    <property type="entry name" value="MscS_channel_2nd"/>
</dbReference>
<keyword evidence="2 5" id="KW-0812">Transmembrane</keyword>
<evidence type="ECO:0000256" key="1">
    <source>
        <dbReference type="ARBA" id="ARBA00004370"/>
    </source>
</evidence>
<dbReference type="KEGG" id="ptrp:DCO17_08440"/>
<dbReference type="InterPro" id="IPR010920">
    <property type="entry name" value="LSM_dom_sf"/>
</dbReference>
<dbReference type="PROSITE" id="PS00888">
    <property type="entry name" value="CNMP_BINDING_1"/>
    <property type="match status" value="1"/>
</dbReference>
<dbReference type="InterPro" id="IPR000595">
    <property type="entry name" value="cNMP-bd_dom"/>
</dbReference>
<evidence type="ECO:0000256" key="4">
    <source>
        <dbReference type="ARBA" id="ARBA00023136"/>
    </source>
</evidence>
<protein>
    <recommendedName>
        <fullName evidence="5">Small-conductance mechanosensitive channel</fullName>
    </recommendedName>
</protein>
<comment type="function">
    <text evidence="5">Mechanosensitive channel that participates in the regulation of osmotic pressure changes within the cell, opening in response to stretch forces in the membrane lipid bilayer, without the need for other proteins. Contributes to normal resistance to hypoosmotic shock. Forms an ion channel of 1.0 nanosiemens conductance with a slight preference for anions.</text>
</comment>
<evidence type="ECO:0000313" key="8">
    <source>
        <dbReference type="Proteomes" id="UP000503312"/>
    </source>
</evidence>
<dbReference type="GO" id="GO:0008381">
    <property type="term" value="F:mechanosensitive monoatomic ion channel activity"/>
    <property type="evidence" value="ECO:0007669"/>
    <property type="project" value="InterPro"/>
</dbReference>
<feature type="transmembrane region" description="Helical" evidence="5">
    <location>
        <begin position="90"/>
        <end position="112"/>
    </location>
</feature>
<evidence type="ECO:0000256" key="2">
    <source>
        <dbReference type="ARBA" id="ARBA00022692"/>
    </source>
</evidence>
<dbReference type="InterPro" id="IPR018488">
    <property type="entry name" value="cNMP-bd_CS"/>
</dbReference>